<keyword evidence="8" id="KW-1185">Reference proteome</keyword>
<dbReference type="InterPro" id="IPR027619">
    <property type="entry name" value="C-S_lyase_PatB-like"/>
</dbReference>
<accession>A0A225NJQ5</accession>
<dbReference type="OrthoDB" id="3224382at2"/>
<dbReference type="InterPro" id="IPR051798">
    <property type="entry name" value="Class-II_PLP-Dep_Aminotrans"/>
</dbReference>
<dbReference type="AlphaFoldDB" id="A0A225NJQ5"/>
<comment type="caution">
    <text evidence="7">The sequence shown here is derived from an EMBL/GenBank/DDBJ whole genome shotgun (WGS) entry which is preliminary data.</text>
</comment>
<evidence type="ECO:0000256" key="4">
    <source>
        <dbReference type="ARBA" id="ARBA00023239"/>
    </source>
</evidence>
<evidence type="ECO:0000313" key="8">
    <source>
        <dbReference type="Proteomes" id="UP000215377"/>
    </source>
</evidence>
<evidence type="ECO:0000256" key="3">
    <source>
        <dbReference type="ARBA" id="ARBA00022898"/>
    </source>
</evidence>
<comment type="cofactor">
    <cofactor evidence="1">
        <name>pyridoxal 5'-phosphate</name>
        <dbReference type="ChEBI" id="CHEBI:597326"/>
    </cofactor>
</comment>
<dbReference type="InterPro" id="IPR015424">
    <property type="entry name" value="PyrdxlP-dep_Trfase"/>
</dbReference>
<dbReference type="InterPro" id="IPR015421">
    <property type="entry name" value="PyrdxlP-dep_Trfase_major"/>
</dbReference>
<dbReference type="PANTHER" id="PTHR43525">
    <property type="entry name" value="PROTEIN MALY"/>
    <property type="match status" value="1"/>
</dbReference>
<reference evidence="7 8" key="1">
    <citation type="submission" date="2013-04" db="EMBL/GenBank/DDBJ databases">
        <title>Oceanicola sp. 22II1-22F33 Genome Sequencing.</title>
        <authorList>
            <person name="Lai Q."/>
            <person name="Li G."/>
            <person name="Shao Z."/>
        </authorList>
    </citation>
    <scope>NUCLEOTIDE SEQUENCE [LARGE SCALE GENOMIC DNA]</scope>
    <source>
        <strain evidence="7 8">22II1-22F33</strain>
    </source>
</reference>
<dbReference type="NCBIfam" id="TIGR04350">
    <property type="entry name" value="C_S_lyase_PatB"/>
    <property type="match status" value="1"/>
</dbReference>
<dbReference type="Gene3D" id="3.40.640.10">
    <property type="entry name" value="Type I PLP-dependent aspartate aminotransferase-like (Major domain)"/>
    <property type="match status" value="1"/>
</dbReference>
<sequence>MSTAPNFDQIIDRRGSGCAKWDAMEKFSGVAAEDGMAMWVADMDFRSPQVVLDRGREMVEHGFFGYTTGDGGLFDAAAWWMKARHGWAADPAHMFTTTGIVNAVALCLDTYTQPGDGIVLFTPVYHAFAKTILGADRKVVECVMPIEDGVYALDFDAWDAQMDGSEKVLILCSPHNPGGRIWSRAELEAIAAFAKRHDLLLISDEIHHDLILPGQKHIPMNLIEGVTDRLVTLVAPSKTFNLAGLHTGLVIIEDDALRAQFARRKEALRVSSNIFGVEFATAAYSPAGADWVDALTDYLDGNRKVFDAGINAIPGLRSMPMQATYLSWVDFNATGMTQDEIARRIAEDAKIAVNDGPAFGTGGEGFMRFNIAMPRAQVETAVDRMTKAFADLQ</sequence>
<dbReference type="InterPro" id="IPR015422">
    <property type="entry name" value="PyrdxlP-dep_Trfase_small"/>
</dbReference>
<dbReference type="Gene3D" id="3.90.1150.10">
    <property type="entry name" value="Aspartate Aminotransferase, domain 1"/>
    <property type="match status" value="1"/>
</dbReference>
<dbReference type="Pfam" id="PF00155">
    <property type="entry name" value="Aminotran_1_2"/>
    <property type="match status" value="1"/>
</dbReference>
<evidence type="ECO:0000256" key="5">
    <source>
        <dbReference type="ARBA" id="ARBA00037974"/>
    </source>
</evidence>
<proteinExistence type="inferred from homology"/>
<dbReference type="SUPFAM" id="SSF53383">
    <property type="entry name" value="PLP-dependent transferases"/>
    <property type="match status" value="1"/>
</dbReference>
<dbReference type="GO" id="GO:0047804">
    <property type="term" value="F:cysteine-S-conjugate beta-lyase activity"/>
    <property type="evidence" value="ECO:0007669"/>
    <property type="project" value="UniProtKB-EC"/>
</dbReference>
<protein>
    <recommendedName>
        <fullName evidence="2">cysteine-S-conjugate beta-lyase</fullName>
        <ecNumber evidence="2">4.4.1.13</ecNumber>
    </recommendedName>
</protein>
<dbReference type="GO" id="GO:0030170">
    <property type="term" value="F:pyridoxal phosphate binding"/>
    <property type="evidence" value="ECO:0007669"/>
    <property type="project" value="InterPro"/>
</dbReference>
<comment type="similarity">
    <text evidence="5">Belongs to the class-II pyridoxal-phosphate-dependent aminotransferase family. MalY/PatB cystathionine beta-lyase subfamily.</text>
</comment>
<gene>
    <name evidence="7" type="ORF">ATO3_18040</name>
</gene>
<feature type="domain" description="Aminotransferase class I/classII large" evidence="6">
    <location>
        <begin position="63"/>
        <end position="384"/>
    </location>
</feature>
<dbReference type="Proteomes" id="UP000215377">
    <property type="component" value="Unassembled WGS sequence"/>
</dbReference>
<dbReference type="PANTHER" id="PTHR43525:SF1">
    <property type="entry name" value="PROTEIN MALY"/>
    <property type="match status" value="1"/>
</dbReference>
<keyword evidence="4" id="KW-0456">Lyase</keyword>
<dbReference type="EC" id="4.4.1.13" evidence="2"/>
<keyword evidence="7" id="KW-0808">Transferase</keyword>
<dbReference type="RefSeq" id="WP_088651290.1">
    <property type="nucleotide sequence ID" value="NZ_AQQR01000008.1"/>
</dbReference>
<keyword evidence="7" id="KW-0032">Aminotransferase</keyword>
<evidence type="ECO:0000313" key="7">
    <source>
        <dbReference type="EMBL" id="OWU71700.1"/>
    </source>
</evidence>
<organism evidence="7 8">
    <name type="scientific">Marinibacterium profundimaris</name>
    <dbReference type="NCBI Taxonomy" id="1679460"/>
    <lineage>
        <taxon>Bacteria</taxon>
        <taxon>Pseudomonadati</taxon>
        <taxon>Pseudomonadota</taxon>
        <taxon>Alphaproteobacteria</taxon>
        <taxon>Rhodobacterales</taxon>
        <taxon>Paracoccaceae</taxon>
        <taxon>Marinibacterium</taxon>
    </lineage>
</organism>
<name>A0A225NJQ5_9RHOB</name>
<dbReference type="GO" id="GO:0008483">
    <property type="term" value="F:transaminase activity"/>
    <property type="evidence" value="ECO:0007669"/>
    <property type="project" value="UniProtKB-KW"/>
</dbReference>
<evidence type="ECO:0000256" key="1">
    <source>
        <dbReference type="ARBA" id="ARBA00001933"/>
    </source>
</evidence>
<dbReference type="CDD" id="cd00609">
    <property type="entry name" value="AAT_like"/>
    <property type="match status" value="1"/>
</dbReference>
<evidence type="ECO:0000259" key="6">
    <source>
        <dbReference type="Pfam" id="PF00155"/>
    </source>
</evidence>
<keyword evidence="3" id="KW-0663">Pyridoxal phosphate</keyword>
<dbReference type="InterPro" id="IPR004839">
    <property type="entry name" value="Aminotransferase_I/II_large"/>
</dbReference>
<evidence type="ECO:0000256" key="2">
    <source>
        <dbReference type="ARBA" id="ARBA00012224"/>
    </source>
</evidence>
<dbReference type="EMBL" id="AQQR01000008">
    <property type="protein sequence ID" value="OWU71700.1"/>
    <property type="molecule type" value="Genomic_DNA"/>
</dbReference>